<evidence type="ECO:0000256" key="1">
    <source>
        <dbReference type="ARBA" id="ARBA00022448"/>
    </source>
</evidence>
<dbReference type="GO" id="GO:0005524">
    <property type="term" value="F:ATP binding"/>
    <property type="evidence" value="ECO:0007669"/>
    <property type="project" value="UniProtKB-KW"/>
</dbReference>
<dbReference type="PANTHER" id="PTHR24220:SF86">
    <property type="entry name" value="ABC TRANSPORTER ABCH.1"/>
    <property type="match status" value="1"/>
</dbReference>
<keyword evidence="3 6" id="KW-0067">ATP-binding</keyword>
<evidence type="ECO:0000259" key="5">
    <source>
        <dbReference type="PROSITE" id="PS50893"/>
    </source>
</evidence>
<dbReference type="Gene3D" id="3.40.50.300">
    <property type="entry name" value="P-loop containing nucleotide triphosphate hydrolases"/>
    <property type="match status" value="1"/>
</dbReference>
<dbReference type="Proteomes" id="UP000199514">
    <property type="component" value="Unassembled WGS sequence"/>
</dbReference>
<keyword evidence="1" id="KW-0813">Transport</keyword>
<keyword evidence="6" id="KW-0449">Lipoprotein</keyword>
<dbReference type="InterPro" id="IPR027417">
    <property type="entry name" value="P-loop_NTPase"/>
</dbReference>
<evidence type="ECO:0000256" key="2">
    <source>
        <dbReference type="ARBA" id="ARBA00022741"/>
    </source>
</evidence>
<dbReference type="PROSITE" id="PS00211">
    <property type="entry name" value="ABC_TRANSPORTER_1"/>
    <property type="match status" value="1"/>
</dbReference>
<dbReference type="CDD" id="cd03255">
    <property type="entry name" value="ABC_MJ0796_LolCDE_FtsE"/>
    <property type="match status" value="1"/>
</dbReference>
<dbReference type="InterPro" id="IPR003439">
    <property type="entry name" value="ABC_transporter-like_ATP-bd"/>
</dbReference>
<dbReference type="SMART" id="SM00382">
    <property type="entry name" value="AAA"/>
    <property type="match status" value="1"/>
</dbReference>
<keyword evidence="2" id="KW-0547">Nucleotide-binding</keyword>
<dbReference type="AlphaFoldDB" id="A0A1I1E634"/>
<name>A0A1I1E634_9BACT</name>
<feature type="domain" description="ABC transporter" evidence="5">
    <location>
        <begin position="7"/>
        <end position="224"/>
    </location>
</feature>
<organism evidence="6 7">
    <name type="scientific">Flexibacter flexilis DSM 6793</name>
    <dbReference type="NCBI Taxonomy" id="927664"/>
    <lineage>
        <taxon>Bacteria</taxon>
        <taxon>Pseudomonadati</taxon>
        <taxon>Bacteroidota</taxon>
        <taxon>Cytophagia</taxon>
        <taxon>Cytophagales</taxon>
        <taxon>Flexibacteraceae</taxon>
        <taxon>Flexibacter</taxon>
    </lineage>
</organism>
<keyword evidence="7" id="KW-1185">Reference proteome</keyword>
<protein>
    <submittedName>
        <fullName evidence="6">Lipoprotein-releasing system ATP-binding protein</fullName>
    </submittedName>
</protein>
<dbReference type="GO" id="GO:0022857">
    <property type="term" value="F:transmembrane transporter activity"/>
    <property type="evidence" value="ECO:0007669"/>
    <property type="project" value="TreeGrafter"/>
</dbReference>
<dbReference type="InterPro" id="IPR017911">
    <property type="entry name" value="MacB-like_ATP-bd"/>
</dbReference>
<dbReference type="RefSeq" id="WP_091507208.1">
    <property type="nucleotide sequence ID" value="NZ_FOLE01000001.1"/>
</dbReference>
<dbReference type="GO" id="GO:0005886">
    <property type="term" value="C:plasma membrane"/>
    <property type="evidence" value="ECO:0007669"/>
    <property type="project" value="TreeGrafter"/>
</dbReference>
<dbReference type="PANTHER" id="PTHR24220">
    <property type="entry name" value="IMPORT ATP-BINDING PROTEIN"/>
    <property type="match status" value="1"/>
</dbReference>
<evidence type="ECO:0000313" key="7">
    <source>
        <dbReference type="Proteomes" id="UP000199514"/>
    </source>
</evidence>
<dbReference type="GO" id="GO:0098796">
    <property type="term" value="C:membrane protein complex"/>
    <property type="evidence" value="ECO:0007669"/>
    <property type="project" value="UniProtKB-ARBA"/>
</dbReference>
<dbReference type="InterPro" id="IPR017871">
    <property type="entry name" value="ABC_transporter-like_CS"/>
</dbReference>
<accession>A0A1I1E634</accession>
<comment type="similarity">
    <text evidence="4">Belongs to the ABC transporter superfamily. Macrolide exporter (TC 3.A.1.122) family.</text>
</comment>
<dbReference type="SUPFAM" id="SSF52540">
    <property type="entry name" value="P-loop containing nucleoside triphosphate hydrolases"/>
    <property type="match status" value="1"/>
</dbReference>
<reference evidence="6 7" key="1">
    <citation type="submission" date="2016-10" db="EMBL/GenBank/DDBJ databases">
        <authorList>
            <person name="de Groot N.N."/>
        </authorList>
    </citation>
    <scope>NUCLEOTIDE SEQUENCE [LARGE SCALE GENOMIC DNA]</scope>
    <source>
        <strain evidence="6 7">DSM 6793</strain>
    </source>
</reference>
<dbReference type="InterPro" id="IPR015854">
    <property type="entry name" value="ABC_transpr_LolD-like"/>
</dbReference>
<evidence type="ECO:0000256" key="4">
    <source>
        <dbReference type="ARBA" id="ARBA00038388"/>
    </source>
</evidence>
<proteinExistence type="inferred from homology"/>
<dbReference type="EMBL" id="FOLE01000001">
    <property type="protein sequence ID" value="SFB82659.1"/>
    <property type="molecule type" value="Genomic_DNA"/>
</dbReference>
<dbReference type="FunFam" id="3.40.50.300:FF:000032">
    <property type="entry name" value="Export ABC transporter ATP-binding protein"/>
    <property type="match status" value="1"/>
</dbReference>
<dbReference type="STRING" id="927664.SAMN05421780_101655"/>
<gene>
    <name evidence="6" type="ORF">SAMN05421780_101655</name>
</gene>
<dbReference type="OrthoDB" id="1114670at2"/>
<sequence>MPIIQTINLEKIFKGAEEFKVLNDINISIETGEFVSIIGQSGSGKSTLLYVLSTLDTNYGGQILVNGTNLKSLNKNQLASFRNKEIGFVFQFHYLLPEFTVAENVSLPALKLGKYSQEEIRERALQKLDMLGLKVHADKKASQLSGGQQQRVAIARALINDPKILFGDEPTGNLDSQNSKMVFEIFQELKTNFKQTIVIVTHDNDIAAKTDRRITLKDGIVVSTN</sequence>
<evidence type="ECO:0000256" key="3">
    <source>
        <dbReference type="ARBA" id="ARBA00022840"/>
    </source>
</evidence>
<dbReference type="GO" id="GO:0016887">
    <property type="term" value="F:ATP hydrolysis activity"/>
    <property type="evidence" value="ECO:0007669"/>
    <property type="project" value="InterPro"/>
</dbReference>
<dbReference type="PROSITE" id="PS50893">
    <property type="entry name" value="ABC_TRANSPORTER_2"/>
    <property type="match status" value="1"/>
</dbReference>
<dbReference type="Pfam" id="PF00005">
    <property type="entry name" value="ABC_tran"/>
    <property type="match status" value="1"/>
</dbReference>
<evidence type="ECO:0000313" key="6">
    <source>
        <dbReference type="EMBL" id="SFB82659.1"/>
    </source>
</evidence>
<dbReference type="InterPro" id="IPR003593">
    <property type="entry name" value="AAA+_ATPase"/>
</dbReference>